<evidence type="ECO:0000259" key="2">
    <source>
        <dbReference type="Pfam" id="PF13439"/>
    </source>
</evidence>
<feature type="domain" description="Glycosyl transferase family 1" evidence="1">
    <location>
        <begin position="177"/>
        <end position="333"/>
    </location>
</feature>
<dbReference type="PANTHER" id="PTHR46401:SF8">
    <property type="entry name" value="BLL6006 PROTEIN"/>
    <property type="match status" value="1"/>
</dbReference>
<keyword evidence="4" id="KW-1185">Reference proteome</keyword>
<reference evidence="3" key="1">
    <citation type="submission" date="2020-08" db="EMBL/GenBank/DDBJ databases">
        <title>Pontibacter sp. SD6 16S ribosomal RNA gene Genome sequencing and assembly.</title>
        <authorList>
            <person name="Kang M."/>
        </authorList>
    </citation>
    <scope>NUCLEOTIDE SEQUENCE</scope>
    <source>
        <strain evidence="3">SD6</strain>
    </source>
</reference>
<dbReference type="PANTHER" id="PTHR46401">
    <property type="entry name" value="GLYCOSYLTRANSFERASE WBBK-RELATED"/>
    <property type="match status" value="1"/>
</dbReference>
<proteinExistence type="predicted"/>
<dbReference type="Gene3D" id="3.40.50.2000">
    <property type="entry name" value="Glycogen Phosphorylase B"/>
    <property type="match status" value="2"/>
</dbReference>
<dbReference type="InterPro" id="IPR028098">
    <property type="entry name" value="Glyco_trans_4-like_N"/>
</dbReference>
<dbReference type="SUPFAM" id="SSF53756">
    <property type="entry name" value="UDP-Glycosyltransferase/glycogen phosphorylase"/>
    <property type="match status" value="1"/>
</dbReference>
<dbReference type="GO" id="GO:0016757">
    <property type="term" value="F:glycosyltransferase activity"/>
    <property type="evidence" value="ECO:0007669"/>
    <property type="project" value="InterPro"/>
</dbReference>
<evidence type="ECO:0000259" key="1">
    <source>
        <dbReference type="Pfam" id="PF00534"/>
    </source>
</evidence>
<feature type="domain" description="Glycosyltransferase subfamily 4-like N-terminal" evidence="2">
    <location>
        <begin position="14"/>
        <end position="164"/>
    </location>
</feature>
<accession>A0A923SKB3</accession>
<name>A0A923SKB3_9BACT</name>
<dbReference type="Proteomes" id="UP000603640">
    <property type="component" value="Unassembled WGS sequence"/>
</dbReference>
<comment type="caution">
    <text evidence="3">The sequence shown here is derived from an EMBL/GenBank/DDBJ whole genome shotgun (WGS) entry which is preliminary data.</text>
</comment>
<gene>
    <name evidence="3" type="ORF">H8S84_12260</name>
</gene>
<dbReference type="RefSeq" id="WP_187067628.1">
    <property type="nucleotide sequence ID" value="NZ_JACRVF010000003.1"/>
</dbReference>
<dbReference type="CDD" id="cd03811">
    <property type="entry name" value="GT4_GT28_WabH-like"/>
    <property type="match status" value="1"/>
</dbReference>
<evidence type="ECO:0000313" key="3">
    <source>
        <dbReference type="EMBL" id="MBC5993611.1"/>
    </source>
</evidence>
<dbReference type="Pfam" id="PF00534">
    <property type="entry name" value="Glycos_transf_1"/>
    <property type="match status" value="1"/>
</dbReference>
<dbReference type="Pfam" id="PF13439">
    <property type="entry name" value="Glyco_transf_4"/>
    <property type="match status" value="1"/>
</dbReference>
<evidence type="ECO:0000313" key="4">
    <source>
        <dbReference type="Proteomes" id="UP000603640"/>
    </source>
</evidence>
<protein>
    <submittedName>
        <fullName evidence="3">Glycosyltransferase</fullName>
    </submittedName>
</protein>
<dbReference type="AlphaFoldDB" id="A0A923SKB3"/>
<dbReference type="InterPro" id="IPR001296">
    <property type="entry name" value="Glyco_trans_1"/>
</dbReference>
<dbReference type="EMBL" id="JACRVF010000003">
    <property type="protein sequence ID" value="MBC5993611.1"/>
    <property type="molecule type" value="Genomic_DNA"/>
</dbReference>
<organism evidence="3 4">
    <name type="scientific">Pontibacter cellulosilyticus</name>
    <dbReference type="NCBI Taxonomy" id="1720253"/>
    <lineage>
        <taxon>Bacteria</taxon>
        <taxon>Pseudomonadati</taxon>
        <taxon>Bacteroidota</taxon>
        <taxon>Cytophagia</taxon>
        <taxon>Cytophagales</taxon>
        <taxon>Hymenobacteraceae</taxon>
        <taxon>Pontibacter</taxon>
    </lineage>
</organism>
<sequence length="355" mass="40194">MSKTILHVIESLVIGGAEVLLVESLKGFTAEYRHVVVYMRPPATLLSQVVADKIYFLDYKVKRNIATCILRLRKIIRNEGVNLIHAHHYWPTVVSRLAKPNNVPLLFTVHSPLSADAFQLNRLSLYLERLTYSKSHHPVFISEAVKSDYNRYVSVKGSSSVILNFAGDIFYEHQYKKENYTSDSLHLVAVGTLKASKNYSYLLKVFSLLKDYPVYLDIVGDGPCLEQIKEELKAHELENVVLRGLETQPYKILRNYDGFILASTYEGFGIAAVEAMAVGLPCLLSDIEAHREVAGDAALFFDLASPSDCAAKTLELLQSPILGQKLSERARERALKYTRSRYLEQLNKLYRLYLS</sequence>